<evidence type="ECO:0000256" key="4">
    <source>
        <dbReference type="ARBA" id="ARBA00022679"/>
    </source>
</evidence>
<dbReference type="InterPro" id="IPR036097">
    <property type="entry name" value="HisK_dim/P_sf"/>
</dbReference>
<evidence type="ECO:0000259" key="10">
    <source>
        <dbReference type="PROSITE" id="PS50109"/>
    </source>
</evidence>
<dbReference type="InterPro" id="IPR011006">
    <property type="entry name" value="CheY-like_superfamily"/>
</dbReference>
<dbReference type="EMBL" id="CP030840">
    <property type="protein sequence ID" value="AXC11642.1"/>
    <property type="molecule type" value="Genomic_DNA"/>
</dbReference>
<dbReference type="GO" id="GO:0005524">
    <property type="term" value="F:ATP binding"/>
    <property type="evidence" value="ECO:0007669"/>
    <property type="project" value="UniProtKB-KW"/>
</dbReference>
<dbReference type="Gene3D" id="3.40.50.2300">
    <property type="match status" value="1"/>
</dbReference>
<evidence type="ECO:0000256" key="9">
    <source>
        <dbReference type="SAM" id="Coils"/>
    </source>
</evidence>
<dbReference type="Pfam" id="PF02518">
    <property type="entry name" value="HATPase_c"/>
    <property type="match status" value="1"/>
</dbReference>
<comment type="catalytic activity">
    <reaction evidence="1">
        <text>ATP + protein L-histidine = ADP + protein N-phospho-L-histidine.</text>
        <dbReference type="EC" id="2.7.13.3"/>
    </reaction>
</comment>
<dbReference type="PANTHER" id="PTHR43065:SF10">
    <property type="entry name" value="PEROXIDE STRESS-ACTIVATED HISTIDINE KINASE MAK3"/>
    <property type="match status" value="1"/>
</dbReference>
<keyword evidence="6 11" id="KW-0418">Kinase</keyword>
<dbReference type="Pfam" id="PF00512">
    <property type="entry name" value="HisKA"/>
    <property type="match status" value="1"/>
</dbReference>
<keyword evidence="9" id="KW-0175">Coiled coil</keyword>
<evidence type="ECO:0000256" key="2">
    <source>
        <dbReference type="ARBA" id="ARBA00012438"/>
    </source>
</evidence>
<dbReference type="GO" id="GO:0000155">
    <property type="term" value="F:phosphorelay sensor kinase activity"/>
    <property type="evidence" value="ECO:0007669"/>
    <property type="project" value="InterPro"/>
</dbReference>
<dbReference type="PROSITE" id="PS50109">
    <property type="entry name" value="HIS_KIN"/>
    <property type="match status" value="1"/>
</dbReference>
<organism evidence="11 12">
    <name type="scientific">Acidisarcina polymorpha</name>
    <dbReference type="NCBI Taxonomy" id="2211140"/>
    <lineage>
        <taxon>Bacteria</taxon>
        <taxon>Pseudomonadati</taxon>
        <taxon>Acidobacteriota</taxon>
        <taxon>Terriglobia</taxon>
        <taxon>Terriglobales</taxon>
        <taxon>Acidobacteriaceae</taxon>
        <taxon>Acidisarcina</taxon>
    </lineage>
</organism>
<feature type="coiled-coil region" evidence="9">
    <location>
        <begin position="122"/>
        <end position="153"/>
    </location>
</feature>
<keyword evidence="4" id="KW-0808">Transferase</keyword>
<dbReference type="SUPFAM" id="SSF52172">
    <property type="entry name" value="CheY-like"/>
    <property type="match status" value="1"/>
</dbReference>
<evidence type="ECO:0000256" key="6">
    <source>
        <dbReference type="ARBA" id="ARBA00022777"/>
    </source>
</evidence>
<keyword evidence="3" id="KW-0597">Phosphoprotein</keyword>
<dbReference type="SMART" id="SM00388">
    <property type="entry name" value="HisKA"/>
    <property type="match status" value="1"/>
</dbReference>
<dbReference type="InterPro" id="IPR004358">
    <property type="entry name" value="Sig_transdc_His_kin-like_C"/>
</dbReference>
<dbReference type="PRINTS" id="PR00344">
    <property type="entry name" value="BCTRLSENSOR"/>
</dbReference>
<protein>
    <recommendedName>
        <fullName evidence="2">histidine kinase</fullName>
        <ecNumber evidence="2">2.7.13.3</ecNumber>
    </recommendedName>
</protein>
<dbReference type="InterPro" id="IPR003661">
    <property type="entry name" value="HisK_dim/P_dom"/>
</dbReference>
<gene>
    <name evidence="11" type="ORF">ACPOL_2318</name>
</gene>
<feature type="domain" description="Histidine kinase" evidence="10">
    <location>
        <begin position="162"/>
        <end position="378"/>
    </location>
</feature>
<evidence type="ECO:0000313" key="12">
    <source>
        <dbReference type="Proteomes" id="UP000253606"/>
    </source>
</evidence>
<dbReference type="Proteomes" id="UP000253606">
    <property type="component" value="Chromosome"/>
</dbReference>
<keyword evidence="7" id="KW-0067">ATP-binding</keyword>
<reference evidence="11 12" key="1">
    <citation type="journal article" date="2018" name="Front. Microbiol.">
        <title>Hydrolytic Capabilities as a Key to Environmental Success: Chitinolytic and Cellulolytic Acidobacteria From Acidic Sub-arctic Soils and Boreal Peatlands.</title>
        <authorList>
            <person name="Belova S.E."/>
            <person name="Ravin N.V."/>
            <person name="Pankratov T.A."/>
            <person name="Rakitin A.L."/>
            <person name="Ivanova A.A."/>
            <person name="Beletsky A.V."/>
            <person name="Mardanov A.V."/>
            <person name="Sinninghe Damste J.S."/>
            <person name="Dedysh S.N."/>
        </authorList>
    </citation>
    <scope>NUCLEOTIDE SEQUENCE [LARGE SCALE GENOMIC DNA]</scope>
    <source>
        <strain evidence="11 12">SBC82</strain>
    </source>
</reference>
<dbReference type="InterPro" id="IPR003594">
    <property type="entry name" value="HATPase_dom"/>
</dbReference>
<keyword evidence="5" id="KW-0547">Nucleotide-binding</keyword>
<dbReference type="SMART" id="SM00387">
    <property type="entry name" value="HATPase_c"/>
    <property type="match status" value="1"/>
</dbReference>
<evidence type="ECO:0000256" key="7">
    <source>
        <dbReference type="ARBA" id="ARBA00022840"/>
    </source>
</evidence>
<evidence type="ECO:0000256" key="5">
    <source>
        <dbReference type="ARBA" id="ARBA00022741"/>
    </source>
</evidence>
<dbReference type="Gene3D" id="1.10.287.130">
    <property type="match status" value="1"/>
</dbReference>
<sequence>MKAERKIRVLLLANEFSSAQIALDEGHAITGMEILPVGSREEFLSQMAQRAPEAVVVESGGIPGLPLREVLELVSETRPRVAVIALGEDGEDGRDVLRYFEEGITDYLPLPQVGRLSQVIHRLRHEQDLEHSQQELREEVRQAQEALLENQKLMSIGRLAASISHEINNPLESITNLLFLLRAEPNLSERAENYVELAEKEMDRVAQISKQTLNFYRETRTPVRIRPSDLLEEVLVLYSRRIQERRMQVIREYMTDETLLVYPGEMRQVLSNLVANAIEATPAGGKITLRTRRARKWSDEGIDGLRIVVADNGSGIAAETRQHLGQLFYTTKGQRGTGLGLWVTRAIVQRYGGEIQLYSSTRPDHHGTVFSIFMPTNMRPQRVLRDGESPRGEEGLRFEKNRLAARDLSTSAIHETGPEKALACSFRARSVPGVAS</sequence>
<dbReference type="CDD" id="cd00082">
    <property type="entry name" value="HisKA"/>
    <property type="match status" value="1"/>
</dbReference>
<dbReference type="PANTHER" id="PTHR43065">
    <property type="entry name" value="SENSOR HISTIDINE KINASE"/>
    <property type="match status" value="1"/>
</dbReference>
<dbReference type="Gene3D" id="3.30.565.10">
    <property type="entry name" value="Histidine kinase-like ATPase, C-terminal domain"/>
    <property type="match status" value="1"/>
</dbReference>
<keyword evidence="12" id="KW-1185">Reference proteome</keyword>
<dbReference type="AlphaFoldDB" id="A0A2Z5FXW1"/>
<proteinExistence type="predicted"/>
<keyword evidence="8" id="KW-0902">Two-component regulatory system</keyword>
<dbReference type="KEGG" id="abas:ACPOL_2318"/>
<dbReference type="InterPro" id="IPR005467">
    <property type="entry name" value="His_kinase_dom"/>
</dbReference>
<dbReference type="SUPFAM" id="SSF47384">
    <property type="entry name" value="Homodimeric domain of signal transducing histidine kinase"/>
    <property type="match status" value="1"/>
</dbReference>
<name>A0A2Z5FXW1_9BACT</name>
<dbReference type="InterPro" id="IPR036890">
    <property type="entry name" value="HATPase_C_sf"/>
</dbReference>
<accession>A0A2Z5FXW1</accession>
<dbReference type="SUPFAM" id="SSF55874">
    <property type="entry name" value="ATPase domain of HSP90 chaperone/DNA topoisomerase II/histidine kinase"/>
    <property type="match status" value="1"/>
</dbReference>
<dbReference type="EC" id="2.7.13.3" evidence="2"/>
<evidence type="ECO:0000256" key="3">
    <source>
        <dbReference type="ARBA" id="ARBA00022553"/>
    </source>
</evidence>
<evidence type="ECO:0000313" key="11">
    <source>
        <dbReference type="EMBL" id="AXC11642.1"/>
    </source>
</evidence>
<evidence type="ECO:0000256" key="1">
    <source>
        <dbReference type="ARBA" id="ARBA00000085"/>
    </source>
</evidence>
<evidence type="ECO:0000256" key="8">
    <source>
        <dbReference type="ARBA" id="ARBA00023012"/>
    </source>
</evidence>